<reference evidence="1 2" key="1">
    <citation type="journal article" date="2012" name="Environ. Microbiol.">
        <title>The genome of the ammonia-oxidizing Candidatus Nitrososphaera gargensis: insights into metabolic versatility and environmental adaptations.</title>
        <authorList>
            <person name="Spang A."/>
            <person name="Poehlein A."/>
            <person name="Offre P."/>
            <person name="Zumbragel S."/>
            <person name="Haider S."/>
            <person name="Rychlik N."/>
            <person name="Nowka B."/>
            <person name="Schmeisser C."/>
            <person name="Lebedeva E.V."/>
            <person name="Rattei T."/>
            <person name="Bohm C."/>
            <person name="Schmid M."/>
            <person name="Galushko A."/>
            <person name="Hatzenpichler R."/>
            <person name="Weinmaier T."/>
            <person name="Daniel R."/>
            <person name="Schleper C."/>
            <person name="Spieck E."/>
            <person name="Streit W."/>
            <person name="Wagner M."/>
        </authorList>
    </citation>
    <scope>NUCLEOTIDE SEQUENCE [LARGE SCALE GENOMIC DNA]</scope>
    <source>
        <strain evidence="2">Ga9.2</strain>
    </source>
</reference>
<name>K0IKS0_NITGG</name>
<proteinExistence type="predicted"/>
<dbReference type="BioCyc" id="CNIT1237085:G1324-3022-MONOMER"/>
<accession>K0IKS0</accession>
<organism evidence="1 2">
    <name type="scientific">Nitrososphaera gargensis (strain Ga9.2)</name>
    <dbReference type="NCBI Taxonomy" id="1237085"/>
    <lineage>
        <taxon>Archaea</taxon>
        <taxon>Nitrososphaerota</taxon>
        <taxon>Nitrososphaeria</taxon>
        <taxon>Nitrososphaerales</taxon>
        <taxon>Nitrososphaeraceae</taxon>
        <taxon>Nitrososphaera</taxon>
    </lineage>
</organism>
<dbReference type="AlphaFoldDB" id="K0IKS0"/>
<dbReference type="EMBL" id="CP002408">
    <property type="protein sequence ID" value="AFU59938.1"/>
    <property type="molecule type" value="Genomic_DNA"/>
</dbReference>
<keyword evidence="2" id="KW-1185">Reference proteome</keyword>
<evidence type="ECO:0000313" key="2">
    <source>
        <dbReference type="Proteomes" id="UP000008037"/>
    </source>
</evidence>
<dbReference type="InParanoid" id="K0IKS0"/>
<sequence>MVQIGSLRILIHIDMKARCGHHESNSYAEAHHGLCRKCHSNFAYIVELEEKYGEDALVEYWYSQILANLSDSKDAGCLIDHLIDFYQRKLAEVPSRQRYITKMLYMLRSVKDPFDASKLV</sequence>
<dbReference type="HOGENOM" id="CLU_2165139_0_0_2"/>
<dbReference type="KEGG" id="nga:Ngar_c30220"/>
<dbReference type="Proteomes" id="UP000008037">
    <property type="component" value="Chromosome"/>
</dbReference>
<gene>
    <name evidence="1" type="ordered locus">Ngar_c30220</name>
</gene>
<protein>
    <submittedName>
        <fullName evidence="1">Uncharacterized protein</fullName>
    </submittedName>
</protein>
<evidence type="ECO:0000313" key="1">
    <source>
        <dbReference type="EMBL" id="AFU59938.1"/>
    </source>
</evidence>